<dbReference type="GO" id="GO:0016887">
    <property type="term" value="F:ATP hydrolysis activity"/>
    <property type="evidence" value="ECO:0007669"/>
    <property type="project" value="InterPro"/>
</dbReference>
<dbReference type="InterPro" id="IPR027417">
    <property type="entry name" value="P-loop_NTPase"/>
</dbReference>
<comment type="similarity">
    <text evidence="3">Belongs to the AAA ATPase family. Highly divergent.</text>
</comment>
<dbReference type="InterPro" id="IPR003959">
    <property type="entry name" value="ATPase_AAA_core"/>
</dbReference>
<dbReference type="Gene3D" id="3.40.50.300">
    <property type="entry name" value="P-loop containing nucleotide triphosphate hydrolases"/>
    <property type="match status" value="1"/>
</dbReference>
<feature type="domain" description="AAA+ ATPase" evidence="5">
    <location>
        <begin position="283"/>
        <end position="418"/>
    </location>
</feature>
<dbReference type="SMART" id="SM00382">
    <property type="entry name" value="AAA"/>
    <property type="match status" value="1"/>
</dbReference>
<gene>
    <name evidence="6" type="ORF">NIES2135_30780</name>
</gene>
<sequence length="513" mass="57238">MSRSVSIASNLQDLQTLILSFHPVIAIETVEEERVQDLLRTATQEMGLSLFEWSMTQGLVRVSQSDRWTNEYAPPGQTTSGYENSGDPLKLLETIQSLNIRGVFLLKDFASHLEDAKTARQFRELVQLFGQTRSVIVLVGAEIALPVELAHDACFYDLKLPGRDELLQAVQDIVRSLRVKNRVQVEVQDQDLHLLVKSLTGMTLKQARQVVAYAALEDGKLTAQDVQRILQRKAQIIQEGGVLEYFPMDDTPLDLGGFTGLKQWLAYAKVGFSPQAQAVNLKPPKGILIVGIQGCGKSLAAKAIARAWKMPLLKLDAGRLYDKYVGESEKNFRHAIALAESMAPAVLWIDEIEKSLGNNGGDADGGLSRRMFGSFLTWMQEKTGEVFVIATANDLSQVPPELLRKGRFDEIFFVDLPDDRERLTILQIHLTRRRQNPEMLDLSALIAATDGFSGAEIEQAVITALYKALYLNKPLETALLLEVIKSTVPLSITRREDVQRLRAIAQERFVSVR</sequence>
<evidence type="ECO:0000256" key="2">
    <source>
        <dbReference type="ARBA" id="ARBA00022840"/>
    </source>
</evidence>
<dbReference type="GO" id="GO:0005524">
    <property type="term" value="F:ATP binding"/>
    <property type="evidence" value="ECO:0007669"/>
    <property type="project" value="UniProtKB-KW"/>
</dbReference>
<organism evidence="6 7">
    <name type="scientific">Leptolyngbya boryana NIES-2135</name>
    <dbReference type="NCBI Taxonomy" id="1973484"/>
    <lineage>
        <taxon>Bacteria</taxon>
        <taxon>Bacillati</taxon>
        <taxon>Cyanobacteriota</taxon>
        <taxon>Cyanophyceae</taxon>
        <taxon>Leptolyngbyales</taxon>
        <taxon>Leptolyngbyaceae</taxon>
        <taxon>Leptolyngbya group</taxon>
        <taxon>Leptolyngbya</taxon>
    </lineage>
</organism>
<evidence type="ECO:0000256" key="1">
    <source>
        <dbReference type="ARBA" id="ARBA00022741"/>
    </source>
</evidence>
<evidence type="ECO:0000313" key="6">
    <source>
        <dbReference type="EMBL" id="BAY56248.1"/>
    </source>
</evidence>
<evidence type="ECO:0000256" key="3">
    <source>
        <dbReference type="ARBA" id="ARBA00038088"/>
    </source>
</evidence>
<dbReference type="SUPFAM" id="SSF52540">
    <property type="entry name" value="P-loop containing nucleoside triphosphate hydrolases"/>
    <property type="match status" value="1"/>
</dbReference>
<dbReference type="InterPro" id="IPR003593">
    <property type="entry name" value="AAA+_ATPase"/>
</dbReference>
<accession>A0A1Z4JHT7</accession>
<dbReference type="Proteomes" id="UP000217895">
    <property type="component" value="Chromosome"/>
</dbReference>
<dbReference type="InterPro" id="IPR052381">
    <property type="entry name" value="AAA_domain_protein"/>
</dbReference>
<evidence type="ECO:0000256" key="4">
    <source>
        <dbReference type="ARBA" id="ARBA00040480"/>
    </source>
</evidence>
<dbReference type="PANTHER" id="PTHR42960">
    <property type="entry name" value="YCF46 PROTEIN"/>
    <property type="match status" value="1"/>
</dbReference>
<dbReference type="Pfam" id="PF00004">
    <property type="entry name" value="AAA"/>
    <property type="match status" value="1"/>
</dbReference>
<dbReference type="PANTHER" id="PTHR42960:SF1">
    <property type="entry name" value="YCF46 PROTEIN"/>
    <property type="match status" value="1"/>
</dbReference>
<dbReference type="Gene3D" id="1.10.8.60">
    <property type="match status" value="1"/>
</dbReference>
<keyword evidence="7" id="KW-1185">Reference proteome</keyword>
<dbReference type="EMBL" id="AP018203">
    <property type="protein sequence ID" value="BAY56248.1"/>
    <property type="molecule type" value="Genomic_DNA"/>
</dbReference>
<evidence type="ECO:0000313" key="7">
    <source>
        <dbReference type="Proteomes" id="UP000217895"/>
    </source>
</evidence>
<proteinExistence type="inferred from homology"/>
<evidence type="ECO:0000259" key="5">
    <source>
        <dbReference type="SMART" id="SM00382"/>
    </source>
</evidence>
<name>A0A1Z4JHT7_LEPBY</name>
<keyword evidence="2" id="KW-0067">ATP-binding</keyword>
<dbReference type="AlphaFoldDB" id="A0A1Z4JHT7"/>
<protein>
    <recommendedName>
        <fullName evidence="4">Uncharacterized AAA domain-containing protein ycf46</fullName>
    </recommendedName>
</protein>
<keyword evidence="1" id="KW-0547">Nucleotide-binding</keyword>
<reference evidence="6 7" key="1">
    <citation type="submission" date="2017-06" db="EMBL/GenBank/DDBJ databases">
        <title>Genome sequencing of cyanobaciteial culture collection at National Institute for Environmental Studies (NIES).</title>
        <authorList>
            <person name="Hirose Y."/>
            <person name="Shimura Y."/>
            <person name="Fujisawa T."/>
            <person name="Nakamura Y."/>
            <person name="Kawachi M."/>
        </authorList>
    </citation>
    <scope>NUCLEOTIDE SEQUENCE [LARGE SCALE GENOMIC DNA]</scope>
    <source>
        <strain evidence="6 7">NIES-2135</strain>
    </source>
</reference>